<evidence type="ECO:0000256" key="6">
    <source>
        <dbReference type="ARBA" id="ARBA00023125"/>
    </source>
</evidence>
<protein>
    <submittedName>
        <fullName evidence="10">Acyl-CoA oxidase</fullName>
        <ecNumber evidence="10">1.3.3.6</ecNumber>
    </submittedName>
</protein>
<dbReference type="Pfam" id="PF01756">
    <property type="entry name" value="ACOX"/>
    <property type="match status" value="1"/>
</dbReference>
<keyword evidence="11" id="KW-1185">Reference proteome</keyword>
<sequence length="882" mass="96647">MNKVDAANEVKDGRSRRWDEHRRTRREELSAAALRAIRVKGPNVGMEEIAEAAGTSKTVYYRHFRDRAGLWSAVVDRTVEFIYSHIPLGNLNDVPLLALMNELADSYLTLVEQDPEIYEFVTSGPGQPGTAATEFSEPLVGLTARIGSELSEHLARRGLGEQSDIWAQAMVGAIWAAADHWVATGRAAPKDDVVVQLHNLFRPGLEHSMSQHSMSEHSTHPPLVTGQAKENPMTSTITTPTSAVSPLGAQLRAALDGNFHEFKERLRQALPPEVVVRPHDQSMAEAREWTLASLRELGPSGYNRVGMPVELGGTHDQAHSVAAFEVLATGDLSLTIKAGVQSGLFGGAILNLGNEEQRAAWLPAVMSMELLGCYGMTELGRGSDVQSLETTITYLPESKEFEVHTPNESATKAYIGNAAQHGEMAAVFGQLIVDGENHGVHCIIVPIRDGQGSPLPGVTLRDHGLKGGLLGVDNGMMAFDHVRVPRTHLLNRYGDVSEEGVYSSPIERRGERFSTMLSTLVRGRISVGGAAASAARRGLVIAVRHAMNREQFKKPTNEPVTIIEYQTHQKKLIPEIARAYAFGFAQNELITQYQARIAAQDSAEAEGDMVRELETRAAGMKVLQTRWANDTLQVCREACGGYGYMAENGLTTLRQDADVFATFEGDNTVLQLLVARSLLAQFKANWSNLNLLDAARKSSALVGNRILERTTGKATIDRLVSIASAKRGAAKLRARGWHVEMLEYRERRISESLGMRMRDVLKLEKEEQFDGLNGCQIHMVHAADAHMERTVLEAFIEGISAIEEGPARELLIKLCDLYALATIEKHAVWYLERAVIDGSRSHDVSLAVEKLSAELVDDLPAILEGLGVNESFLNSALVRRPA</sequence>
<dbReference type="PANTHER" id="PTHR10909">
    <property type="entry name" value="ELECTRON TRANSPORT OXIDOREDUCTASE"/>
    <property type="match status" value="1"/>
</dbReference>
<dbReference type="Pfam" id="PF00440">
    <property type="entry name" value="TetR_N"/>
    <property type="match status" value="1"/>
</dbReference>
<feature type="region of interest" description="Disordered" evidence="8">
    <location>
        <begin position="1"/>
        <end position="22"/>
    </location>
</feature>
<dbReference type="Gene3D" id="1.10.540.10">
    <property type="entry name" value="Acyl-CoA dehydrogenase/oxidase, N-terminal domain"/>
    <property type="match status" value="1"/>
</dbReference>
<dbReference type="InterPro" id="IPR012258">
    <property type="entry name" value="Acyl-CoA_oxidase"/>
</dbReference>
<dbReference type="EC" id="1.3.3.6" evidence="10"/>
<keyword evidence="3" id="KW-0285">Flavoprotein</keyword>
<evidence type="ECO:0000259" key="9">
    <source>
        <dbReference type="PROSITE" id="PS50977"/>
    </source>
</evidence>
<evidence type="ECO:0000256" key="5">
    <source>
        <dbReference type="ARBA" id="ARBA00023002"/>
    </source>
</evidence>
<evidence type="ECO:0000256" key="1">
    <source>
        <dbReference type="ARBA" id="ARBA00001974"/>
    </source>
</evidence>
<dbReference type="EMBL" id="JAVDXZ010000001">
    <property type="protein sequence ID" value="MDR7329648.1"/>
    <property type="molecule type" value="Genomic_DNA"/>
</dbReference>
<dbReference type="Gene3D" id="1.20.140.10">
    <property type="entry name" value="Butyryl-CoA Dehydrogenase, subunit A, domain 3"/>
    <property type="match status" value="2"/>
</dbReference>
<keyword evidence="4" id="KW-0274">FAD</keyword>
<dbReference type="SUPFAM" id="SSF56645">
    <property type="entry name" value="Acyl-CoA dehydrogenase NM domain-like"/>
    <property type="match status" value="1"/>
</dbReference>
<evidence type="ECO:0000256" key="7">
    <source>
        <dbReference type="PROSITE-ProRule" id="PRU00335"/>
    </source>
</evidence>
<dbReference type="Gene3D" id="1.10.357.10">
    <property type="entry name" value="Tetracycline Repressor, domain 2"/>
    <property type="match status" value="1"/>
</dbReference>
<evidence type="ECO:0000256" key="8">
    <source>
        <dbReference type="SAM" id="MobiDB-lite"/>
    </source>
</evidence>
<comment type="caution">
    <text evidence="10">The sequence shown here is derived from an EMBL/GenBank/DDBJ whole genome shotgun (WGS) entry which is preliminary data.</text>
</comment>
<dbReference type="Proteomes" id="UP001180840">
    <property type="component" value="Unassembled WGS sequence"/>
</dbReference>
<dbReference type="InterPro" id="IPR037069">
    <property type="entry name" value="AcylCoA_DH/ox_N_sf"/>
</dbReference>
<keyword evidence="6 7" id="KW-0238">DNA-binding</keyword>
<dbReference type="InterPro" id="IPR009057">
    <property type="entry name" value="Homeodomain-like_sf"/>
</dbReference>
<dbReference type="RefSeq" id="WP_290194612.1">
    <property type="nucleotide sequence ID" value="NZ_CP047654.1"/>
</dbReference>
<dbReference type="Pfam" id="PF22924">
    <property type="entry name" value="ACOX_C_alpha1"/>
    <property type="match status" value="1"/>
</dbReference>
<evidence type="ECO:0000313" key="10">
    <source>
        <dbReference type="EMBL" id="MDR7329648.1"/>
    </source>
</evidence>
<evidence type="ECO:0000256" key="3">
    <source>
        <dbReference type="ARBA" id="ARBA00022630"/>
    </source>
</evidence>
<dbReference type="InterPro" id="IPR036250">
    <property type="entry name" value="AcylCo_DH-like_C"/>
</dbReference>
<dbReference type="Pfam" id="PF19344">
    <property type="entry name" value="TetR_C_32"/>
    <property type="match status" value="1"/>
</dbReference>
<evidence type="ECO:0000256" key="2">
    <source>
        <dbReference type="ARBA" id="ARBA00006288"/>
    </source>
</evidence>
<dbReference type="SUPFAM" id="SSF47203">
    <property type="entry name" value="Acyl-CoA dehydrogenase C-terminal domain-like"/>
    <property type="match status" value="2"/>
</dbReference>
<dbReference type="InterPro" id="IPR045823">
    <property type="entry name" value="TetR_C_32"/>
</dbReference>
<dbReference type="GO" id="GO:0003997">
    <property type="term" value="F:acyl-CoA oxidase activity"/>
    <property type="evidence" value="ECO:0007669"/>
    <property type="project" value="UniProtKB-EC"/>
</dbReference>
<proteinExistence type="inferred from homology"/>
<keyword evidence="5 10" id="KW-0560">Oxidoreductase</keyword>
<dbReference type="Gene3D" id="2.40.110.10">
    <property type="entry name" value="Butyryl-CoA Dehydrogenase, subunit A, domain 2"/>
    <property type="match status" value="1"/>
</dbReference>
<dbReference type="InterPro" id="IPR055060">
    <property type="entry name" value="ACOX_C_alpha1"/>
</dbReference>
<comment type="cofactor">
    <cofactor evidence="1">
        <name>FAD</name>
        <dbReference type="ChEBI" id="CHEBI:57692"/>
    </cofactor>
</comment>
<gene>
    <name evidence="10" type="ORF">J2S39_001324</name>
</gene>
<accession>A0ABU1ZXJ1</accession>
<dbReference type="InterPro" id="IPR046373">
    <property type="entry name" value="Acyl-CoA_Oxase/DH_mid-dom_sf"/>
</dbReference>
<comment type="similarity">
    <text evidence="2">Belongs to the acyl-CoA oxidase family.</text>
</comment>
<dbReference type="InterPro" id="IPR001647">
    <property type="entry name" value="HTH_TetR"/>
</dbReference>
<dbReference type="PROSITE" id="PS50977">
    <property type="entry name" value="HTH_TETR_2"/>
    <property type="match status" value="1"/>
</dbReference>
<dbReference type="InterPro" id="IPR013786">
    <property type="entry name" value="AcylCoA_DH/ox_N"/>
</dbReference>
<name>A0ABU1ZXJ1_9CORY</name>
<dbReference type="InterPro" id="IPR009100">
    <property type="entry name" value="AcylCoA_DH/oxidase_NM_dom_sf"/>
</dbReference>
<reference evidence="10" key="1">
    <citation type="submission" date="2023-07" db="EMBL/GenBank/DDBJ databases">
        <title>Sequencing the genomes of 1000 actinobacteria strains.</title>
        <authorList>
            <person name="Klenk H.-P."/>
        </authorList>
    </citation>
    <scope>NUCLEOTIDE SEQUENCE</scope>
    <source>
        <strain evidence="10">DSM 107476</strain>
    </source>
</reference>
<evidence type="ECO:0000256" key="4">
    <source>
        <dbReference type="ARBA" id="ARBA00022827"/>
    </source>
</evidence>
<dbReference type="SUPFAM" id="SSF46689">
    <property type="entry name" value="Homeodomain-like"/>
    <property type="match status" value="1"/>
</dbReference>
<dbReference type="InterPro" id="IPR002655">
    <property type="entry name" value="Acyl-CoA_oxidase_C"/>
</dbReference>
<feature type="domain" description="HTH tetR-type" evidence="9">
    <location>
        <begin position="23"/>
        <end position="82"/>
    </location>
</feature>
<feature type="DNA-binding region" description="H-T-H motif" evidence="7">
    <location>
        <begin position="45"/>
        <end position="64"/>
    </location>
</feature>
<evidence type="ECO:0000313" key="11">
    <source>
        <dbReference type="Proteomes" id="UP001180840"/>
    </source>
</evidence>
<organism evidence="10 11">
    <name type="scientific">Corynebacterium guangdongense</name>
    <dbReference type="NCBI Taxonomy" id="1783348"/>
    <lineage>
        <taxon>Bacteria</taxon>
        <taxon>Bacillati</taxon>
        <taxon>Actinomycetota</taxon>
        <taxon>Actinomycetes</taxon>
        <taxon>Mycobacteriales</taxon>
        <taxon>Corynebacteriaceae</taxon>
        <taxon>Corynebacterium</taxon>
    </lineage>
</organism>
<dbReference type="Pfam" id="PF02771">
    <property type="entry name" value="Acyl-CoA_dh_N"/>
    <property type="match status" value="1"/>
</dbReference>